<feature type="compositionally biased region" description="Low complexity" evidence="1">
    <location>
        <begin position="1248"/>
        <end position="1257"/>
    </location>
</feature>
<feature type="compositionally biased region" description="Low complexity" evidence="1">
    <location>
        <begin position="824"/>
        <end position="844"/>
    </location>
</feature>
<feature type="region of interest" description="Disordered" evidence="1">
    <location>
        <begin position="600"/>
        <end position="632"/>
    </location>
</feature>
<feature type="compositionally biased region" description="Basic and acidic residues" evidence="1">
    <location>
        <begin position="1328"/>
        <end position="1338"/>
    </location>
</feature>
<protein>
    <submittedName>
        <fullName evidence="3">NHS-like protein 1</fullName>
    </submittedName>
</protein>
<feature type="compositionally biased region" description="Basic and acidic residues" evidence="1">
    <location>
        <begin position="963"/>
        <end position="973"/>
    </location>
</feature>
<proteinExistence type="predicted"/>
<keyword evidence="2" id="KW-1185">Reference proteome</keyword>
<feature type="compositionally biased region" description="Polar residues" evidence="1">
    <location>
        <begin position="1077"/>
        <end position="1086"/>
    </location>
</feature>
<feature type="region of interest" description="Disordered" evidence="1">
    <location>
        <begin position="1072"/>
        <end position="1100"/>
    </location>
</feature>
<name>A0ABM1KS28_GEKJA</name>
<feature type="compositionally biased region" description="Polar residues" evidence="1">
    <location>
        <begin position="1526"/>
        <end position="1535"/>
    </location>
</feature>
<evidence type="ECO:0000313" key="2">
    <source>
        <dbReference type="Proteomes" id="UP000694871"/>
    </source>
</evidence>
<feature type="compositionally biased region" description="Polar residues" evidence="1">
    <location>
        <begin position="1469"/>
        <end position="1482"/>
    </location>
</feature>
<dbReference type="Proteomes" id="UP000694871">
    <property type="component" value="Unplaced"/>
</dbReference>
<feature type="region of interest" description="Disordered" evidence="1">
    <location>
        <begin position="1116"/>
        <end position="1158"/>
    </location>
</feature>
<feature type="region of interest" description="Disordered" evidence="1">
    <location>
        <begin position="362"/>
        <end position="416"/>
    </location>
</feature>
<feature type="region of interest" description="Disordered" evidence="1">
    <location>
        <begin position="1213"/>
        <end position="1280"/>
    </location>
</feature>
<dbReference type="Pfam" id="PF15273">
    <property type="entry name" value="NHS"/>
    <property type="match status" value="2"/>
</dbReference>
<feature type="compositionally biased region" description="Low complexity" evidence="1">
    <location>
        <begin position="1447"/>
        <end position="1468"/>
    </location>
</feature>
<dbReference type="PANTHER" id="PTHR23039:SF3">
    <property type="entry name" value="NHS-LIKE PROTEIN 1"/>
    <property type="match status" value="1"/>
</dbReference>
<feature type="compositionally biased region" description="Polar residues" evidence="1">
    <location>
        <begin position="777"/>
        <end position="794"/>
    </location>
</feature>
<feature type="non-terminal residue" evidence="3">
    <location>
        <position position="1"/>
    </location>
</feature>
<dbReference type="RefSeq" id="XP_015276515.1">
    <property type="nucleotide sequence ID" value="XM_015421029.1"/>
</dbReference>
<gene>
    <name evidence="3" type="primary">NHSL1</name>
</gene>
<feature type="compositionally biased region" description="Polar residues" evidence="1">
    <location>
        <begin position="975"/>
        <end position="984"/>
    </location>
</feature>
<feature type="compositionally biased region" description="Polar residues" evidence="1">
    <location>
        <begin position="1420"/>
        <end position="1429"/>
    </location>
</feature>
<feature type="compositionally biased region" description="Basic and acidic residues" evidence="1">
    <location>
        <begin position="1402"/>
        <end position="1415"/>
    </location>
</feature>
<feature type="region of interest" description="Disordered" evidence="1">
    <location>
        <begin position="750"/>
        <end position="997"/>
    </location>
</feature>
<feature type="region of interest" description="Disordered" evidence="1">
    <location>
        <begin position="1321"/>
        <end position="1535"/>
    </location>
</feature>
<evidence type="ECO:0000313" key="3">
    <source>
        <dbReference type="RefSeq" id="XP_015276515.1"/>
    </source>
</evidence>
<dbReference type="GeneID" id="107118671"/>
<feature type="compositionally biased region" description="Pro residues" evidence="1">
    <location>
        <begin position="934"/>
        <end position="956"/>
    </location>
</feature>
<feature type="compositionally biased region" description="Polar residues" evidence="1">
    <location>
        <begin position="1354"/>
        <end position="1377"/>
    </location>
</feature>
<accession>A0ABM1KS28</accession>
<feature type="compositionally biased region" description="Polar residues" evidence="1">
    <location>
        <begin position="1024"/>
        <end position="1034"/>
    </location>
</feature>
<organism evidence="2 3">
    <name type="scientific">Gekko japonicus</name>
    <name type="common">Schlegel's Japanese gecko</name>
    <dbReference type="NCBI Taxonomy" id="146911"/>
    <lineage>
        <taxon>Eukaryota</taxon>
        <taxon>Metazoa</taxon>
        <taxon>Chordata</taxon>
        <taxon>Craniata</taxon>
        <taxon>Vertebrata</taxon>
        <taxon>Euteleostomi</taxon>
        <taxon>Lepidosauria</taxon>
        <taxon>Squamata</taxon>
        <taxon>Bifurcata</taxon>
        <taxon>Gekkota</taxon>
        <taxon>Gekkonidae</taxon>
        <taxon>Gekkoninae</taxon>
        <taxon>Gekko</taxon>
    </lineage>
</organism>
<feature type="region of interest" description="Disordered" evidence="1">
    <location>
        <begin position="1014"/>
        <end position="1035"/>
    </location>
</feature>
<sequence>VSNLDEESRWTVHYTAPWHQQENVFLPSTRPPCVEDLHRQAKLNLKSVLRECDKLRRDGYRSSQYYSQGPTFSSSSSAICGNYQDDYEEVERKCSTPTPEEEKLISIKRPKTPVSNELSDINTQTNWTKSLPLPTPEEKMRQQAQAVQTDVIPINVTVGSVQNDFRSHSLCVPDHYSTLGRLDSCRSPMLRSETKDSSCQTEEVKVVPPSVRRIRAQKGQGIAAQMSQLSSSSGNMSVMSDSAGVVFASRLNTDLGFHSLPRSGARVSLHVLERRHSISKSTENGTVSYQISKLQVDDSAIPMRNSSKTGMLQRPKSQEVKSFESELEESPADVVSAHATYSTHLIPNAALPASSEVIAIHTTPSARSPDNRNTNSSSYTKPRDNLTANCMVSTKDQHPSSSSWNKTSSAQNSQSLDTISSNPMVVLAIGDSGVSLSGAVGMENGSQNITYSFRNNFSPSHSQNSDIRSESSYSVDKTQGIGQGSMRHCEFKSTGNEEVALHKPNCATPGCTTPVSNVSTNSLEQVSAKEDSSSLYSVDHDGYYTSMHMDSGLKSGKNCINNNGFGNPRHSVINVFDGIEKRSLGDLSNCNDKSLSRSISLKKAKKPPLPPSRTDSLRRIPKKKAQSSGQVLDDKLIASLQHSLQLNLKCKNGGSPSQSPCSDYDDPWVLRSRSQSSVSASSSVMSATGMNMYSICAVTPSQSETSSIKSEYADQWGYYSDCPGIQDDRLRSPVVHSAPKLNDYSINRLSDGSRISVPQVPSGMAKPKSTSPEKSHRVTSPSSGYSSQSNTPTALTPVPVVLKSLSTGNGKPKVKPKVPERKSSLLSSVSVSSSSTSLSSNTSTEGNMSVKKPDPAFSFPLITPSPLMSPDSADRLLPPPPPPLTDVMDQSHRSASPSFPPPPPETIVHASFSQSDPWFHFSPQDESVDRSSPLSPPIPSPPPLPSSVPPPAPPLDPKFAKGAYKDTLFKKYNPDGTSCSTRAQPFSKEDSSKPTMPLVTTEALQMVQLRSVKKAMRSEVGQPAETTSETSPQEKITEVFSALSPLKPCVSVEHNSQDKGAMKIHGASDKSFVYSPGQGSCSNTPELASGKMSGSEASVAQSFASDLLPVSVEEALLQQEGSHSDLESLPLQGQLESPSKPQGILPNKKPPPVSKKPKLFLIVPPPQPDVAAEKIAEVGETVRSTPSLPTRDAAIAQFSLAKDYPADGLCSYEMDSGNLGPGGGAAGSTLCEAEETNVSSLQPKQEELSGLCEGSSSDRNGDSITRTDGQPSPGDESAEVFDSDAANSFFLQSLSYGEGSDAVAMPARPRTTEDLFAAIHRSKRKILGRKDSDDDRARNHSPSPPVTPTGTSPNLASLKQAGSIQRNIRKSSTSNDNFKALLLKKGSRSDTSSRMSAAEMLKNTDPRFQRAKVDSPWDLSENSMNCSPTKTRRAQEEWAKSEGLMPRSLSFSSTRYSRSRTPPSAASSKYNVRNRIQSSPMTVISEGDVEAVEPSESRTHRTSEGSLDVFNIDEVDIDEEAHSSEKTTTYPALIT</sequence>
<dbReference type="PANTHER" id="PTHR23039">
    <property type="entry name" value="NANCE-HORAN SYNDROME PROTEIN"/>
    <property type="match status" value="1"/>
</dbReference>
<reference evidence="3" key="1">
    <citation type="submission" date="2025-08" db="UniProtKB">
        <authorList>
            <consortium name="RefSeq"/>
        </authorList>
    </citation>
    <scope>IDENTIFICATION</scope>
</reference>
<evidence type="ECO:0000256" key="1">
    <source>
        <dbReference type="SAM" id="MobiDB-lite"/>
    </source>
</evidence>
<dbReference type="InterPro" id="IPR024845">
    <property type="entry name" value="NHS-like"/>
</dbReference>